<keyword evidence="2 8" id="KW-1134">Transmembrane beta strand</keyword>
<feature type="domain" description="POTRA" evidence="10">
    <location>
        <begin position="45"/>
        <end position="112"/>
    </location>
</feature>
<comment type="function">
    <text evidence="8">Part of the outer membrane protein assembly complex, which is involved in assembly and insertion of beta-barrel proteins into the outer membrane.</text>
</comment>
<dbReference type="GO" id="GO:0051205">
    <property type="term" value="P:protein insertion into membrane"/>
    <property type="evidence" value="ECO:0007669"/>
    <property type="project" value="UniProtKB-UniRule"/>
</dbReference>
<dbReference type="PIRSF" id="PIRSF006076">
    <property type="entry name" value="OM_assembly_OMP85"/>
    <property type="match status" value="1"/>
</dbReference>
<dbReference type="STRING" id="314232.SKA53_04063"/>
<keyword evidence="5 8" id="KW-0677">Repeat</keyword>
<evidence type="ECO:0000256" key="2">
    <source>
        <dbReference type="ARBA" id="ARBA00022452"/>
    </source>
</evidence>
<comment type="subunit">
    <text evidence="8">Part of the Bam complex.</text>
</comment>
<evidence type="ECO:0000259" key="10">
    <source>
        <dbReference type="PROSITE" id="PS51779"/>
    </source>
</evidence>
<dbReference type="Gene3D" id="2.40.160.50">
    <property type="entry name" value="membrane protein fhac: a member of the omp85/tpsb transporter family"/>
    <property type="match status" value="1"/>
</dbReference>
<evidence type="ECO:0000256" key="3">
    <source>
        <dbReference type="ARBA" id="ARBA00022692"/>
    </source>
</evidence>
<evidence type="ECO:0000256" key="7">
    <source>
        <dbReference type="ARBA" id="ARBA00023237"/>
    </source>
</evidence>
<dbReference type="GO" id="GO:0043165">
    <property type="term" value="P:Gram-negative-bacterium-type cell outer membrane assembly"/>
    <property type="evidence" value="ECO:0007669"/>
    <property type="project" value="UniProtKB-UniRule"/>
</dbReference>
<evidence type="ECO:0000256" key="9">
    <source>
        <dbReference type="NCBIfam" id="TIGR03303"/>
    </source>
</evidence>
<dbReference type="EMBL" id="AAMS01000005">
    <property type="protein sequence ID" value="EAQ06230.1"/>
    <property type="molecule type" value="Genomic_DNA"/>
</dbReference>
<dbReference type="Gene3D" id="3.10.20.310">
    <property type="entry name" value="membrane protein fhac"/>
    <property type="match status" value="5"/>
</dbReference>
<accession>A3V5Q6</accession>
<gene>
    <name evidence="8" type="primary">bamA</name>
    <name evidence="11" type="ORF">SKA53_04063</name>
</gene>
<dbReference type="PROSITE" id="PS51779">
    <property type="entry name" value="POTRA"/>
    <property type="match status" value="3"/>
</dbReference>
<dbReference type="InterPro" id="IPR010827">
    <property type="entry name" value="BamA/TamA_POTRA"/>
</dbReference>
<keyword evidence="7 8" id="KW-0998">Cell outer membrane</keyword>
<dbReference type="NCBIfam" id="TIGR03303">
    <property type="entry name" value="OM_YaeT"/>
    <property type="match status" value="1"/>
</dbReference>
<dbReference type="InterPro" id="IPR000184">
    <property type="entry name" value="Bac_surfAg_D15"/>
</dbReference>
<sequence>MSGQADEMQGFGERRMAQGAATIRMVATVTGLAVLSAGAAGAQDFAFNVVTIEGNQRVADGTILSFAGISAGATLSAADLNTAAQQIRESGLFETVDVVPQGGTLVIRVVEFPTINRISIEGNTRIRDAQLLPLLQSEPRRAFNPVQAEADTNAITQVYASEGRINAVVTPRIIRLAENRVDLVFEVAESGVTEIERISFLGNRTYSEGRLRRVLDTKQAGLLRALVARDTFSPDRVAQDRQLLTDFYMSRGYADFEVLNVDVTLTSERDAYLVTYNIREGQQFNFGTVTVSSTIPGVDPAVFQDAIRTRDGAVYSPVTIETDITRLERLAVQRNVNFVRVEPRITRNERALTLDLEYVLVEGPRVFVERIDIQGNGTTLDRVIRNQVGVVEGDPFNPREIRDSARRIRALGFFENATVDTRQGSSANQVIVDVGVTEGPTGTLSFGANYNTDTGVGLLASYGQSNFQGRGQQLDFDLSTAETNQRLSFRFAEPQLLGRDLRGGLEFSYRQTNNENASYDTQNGRFSPSLAFPVSDNGRLSVFYAFNYADLTNVATTSSQILRDEETIGAVATNSLGYAYSWDSRRAGIDPNTGYILRFGQEFGFGDSQFIQTTAFAGAETKVLNEELTLRATVEGGYLDYTDGQSRVTDRFFLGSRLMRGFDAGGIGPRARDGDDAIGGNAFAVARLEAEFPLGLPSEYGISGGLFYDYGSVWDSGYAGQVDYDDFTARSVIGAAIFWTTPIGPLRFNFTEPLDVQARDKTRAFDVTISTNF</sequence>
<evidence type="ECO:0000313" key="11">
    <source>
        <dbReference type="EMBL" id="EAQ06230.1"/>
    </source>
</evidence>
<comment type="subcellular location">
    <subcellularLocation>
        <location evidence="8">Cell outer membrane</location>
    </subcellularLocation>
    <subcellularLocation>
        <location evidence="1">Membrane</location>
    </subcellularLocation>
</comment>
<dbReference type="GO" id="GO:0009279">
    <property type="term" value="C:cell outer membrane"/>
    <property type="evidence" value="ECO:0007669"/>
    <property type="project" value="UniProtKB-SubCell"/>
</dbReference>
<dbReference type="HOGENOM" id="CLU_007664_1_2_5"/>
<comment type="similarity">
    <text evidence="8">Belongs to the BamA family.</text>
</comment>
<dbReference type="PANTHER" id="PTHR12815">
    <property type="entry name" value="SORTING AND ASSEMBLY MACHINERY SAMM50 PROTEIN FAMILY MEMBER"/>
    <property type="match status" value="1"/>
</dbReference>
<keyword evidence="3 8" id="KW-0812">Transmembrane</keyword>
<protein>
    <recommendedName>
        <fullName evidence="8 9">Outer membrane protein assembly factor BamA</fullName>
    </recommendedName>
</protein>
<keyword evidence="6 8" id="KW-0472">Membrane</keyword>
<dbReference type="HAMAP" id="MF_01430">
    <property type="entry name" value="OM_assembly_BamA"/>
    <property type="match status" value="1"/>
</dbReference>
<dbReference type="Proteomes" id="UP000004507">
    <property type="component" value="Unassembled WGS sequence"/>
</dbReference>
<name>A3V5Q6_9RHOB</name>
<evidence type="ECO:0000256" key="8">
    <source>
        <dbReference type="HAMAP-Rule" id="MF_01430"/>
    </source>
</evidence>
<evidence type="ECO:0000256" key="1">
    <source>
        <dbReference type="ARBA" id="ARBA00004370"/>
    </source>
</evidence>
<evidence type="ECO:0000256" key="5">
    <source>
        <dbReference type="ARBA" id="ARBA00022737"/>
    </source>
</evidence>
<proteinExistence type="inferred from homology"/>
<dbReference type="PANTHER" id="PTHR12815:SF23">
    <property type="entry name" value="OUTER MEMBRANE PROTEIN ASSEMBLY FACTOR BAMA"/>
    <property type="match status" value="1"/>
</dbReference>
<dbReference type="eggNOG" id="COG4775">
    <property type="taxonomic scope" value="Bacteria"/>
</dbReference>
<keyword evidence="4 8" id="KW-0732">Signal</keyword>
<evidence type="ECO:0000256" key="4">
    <source>
        <dbReference type="ARBA" id="ARBA00022729"/>
    </source>
</evidence>
<keyword evidence="12" id="KW-1185">Reference proteome</keyword>
<evidence type="ECO:0000313" key="12">
    <source>
        <dbReference type="Proteomes" id="UP000004507"/>
    </source>
</evidence>
<reference evidence="11 12" key="1">
    <citation type="submission" date="2006-01" db="EMBL/GenBank/DDBJ databases">
        <authorList>
            <person name="Hagstrom A."/>
            <person name="Ferriera S."/>
            <person name="Johnson J."/>
            <person name="Kravitz S."/>
            <person name="Halpern A."/>
            <person name="Remington K."/>
            <person name="Beeson K."/>
            <person name="Tran B."/>
            <person name="Rogers Y.-H."/>
            <person name="Friedman R."/>
            <person name="Venter J.C."/>
        </authorList>
    </citation>
    <scope>NUCLEOTIDE SEQUENCE [LARGE SCALE GENOMIC DNA]</scope>
    <source>
        <strain evidence="11 12">SKA53</strain>
    </source>
</reference>
<feature type="domain" description="POTRA" evidence="10">
    <location>
        <begin position="113"/>
        <end position="190"/>
    </location>
</feature>
<dbReference type="InterPro" id="IPR034746">
    <property type="entry name" value="POTRA"/>
</dbReference>
<dbReference type="AlphaFoldDB" id="A3V5Q6"/>
<evidence type="ECO:0000256" key="6">
    <source>
        <dbReference type="ARBA" id="ARBA00023136"/>
    </source>
</evidence>
<dbReference type="Pfam" id="PF07244">
    <property type="entry name" value="POTRA"/>
    <property type="match status" value="4"/>
</dbReference>
<organism evidence="11 12">
    <name type="scientific">Yoonia vestfoldensis SKA53</name>
    <dbReference type="NCBI Taxonomy" id="314232"/>
    <lineage>
        <taxon>Bacteria</taxon>
        <taxon>Pseudomonadati</taxon>
        <taxon>Pseudomonadota</taxon>
        <taxon>Alphaproteobacteria</taxon>
        <taxon>Rhodobacterales</taxon>
        <taxon>Paracoccaceae</taxon>
        <taxon>Yoonia</taxon>
    </lineage>
</organism>
<dbReference type="Pfam" id="PF01103">
    <property type="entry name" value="Omp85"/>
    <property type="match status" value="1"/>
</dbReference>
<feature type="domain" description="POTRA" evidence="10">
    <location>
        <begin position="366"/>
        <end position="439"/>
    </location>
</feature>
<dbReference type="InterPro" id="IPR023707">
    <property type="entry name" value="OM_assembly_BamA"/>
</dbReference>
<comment type="caution">
    <text evidence="11">The sequence shown here is derived from an EMBL/GenBank/DDBJ whole genome shotgun (WGS) entry which is preliminary data.</text>
</comment>
<dbReference type="OrthoDB" id="9803054at2"/>
<dbReference type="InterPro" id="IPR039910">
    <property type="entry name" value="D15-like"/>
</dbReference>